<protein>
    <submittedName>
        <fullName evidence="2">Uncharacterized protein</fullName>
    </submittedName>
</protein>
<evidence type="ECO:0000256" key="1">
    <source>
        <dbReference type="SAM" id="MobiDB-lite"/>
    </source>
</evidence>
<keyword evidence="3" id="KW-1185">Reference proteome</keyword>
<name>A0AA36JLZ5_9DINO</name>
<feature type="region of interest" description="Disordered" evidence="1">
    <location>
        <begin position="648"/>
        <end position="676"/>
    </location>
</feature>
<evidence type="ECO:0000313" key="3">
    <source>
        <dbReference type="Proteomes" id="UP001178507"/>
    </source>
</evidence>
<dbReference type="AlphaFoldDB" id="A0AA36JLZ5"/>
<accession>A0AA36JLZ5</accession>
<evidence type="ECO:0000313" key="2">
    <source>
        <dbReference type="EMBL" id="CAJ1407955.1"/>
    </source>
</evidence>
<dbReference type="Proteomes" id="UP001178507">
    <property type="component" value="Unassembled WGS sequence"/>
</dbReference>
<organism evidence="2 3">
    <name type="scientific">Effrenium voratum</name>
    <dbReference type="NCBI Taxonomy" id="2562239"/>
    <lineage>
        <taxon>Eukaryota</taxon>
        <taxon>Sar</taxon>
        <taxon>Alveolata</taxon>
        <taxon>Dinophyceae</taxon>
        <taxon>Suessiales</taxon>
        <taxon>Symbiodiniaceae</taxon>
        <taxon>Effrenium</taxon>
    </lineage>
</organism>
<dbReference type="EMBL" id="CAUJNA010003697">
    <property type="protein sequence ID" value="CAJ1407955.1"/>
    <property type="molecule type" value="Genomic_DNA"/>
</dbReference>
<sequence>MDGTPEILETRFGLEQRCSFRHPDLYDEEVPEVDLETVIAFPELGAECGLCSFLLLGDQNAGKSTMLHSFCRSGDLGFMQLCSLLPILASSFVNTRMVPDRLLDPNAPLSAVRDELPYMDTDIARGLVMLSLESFGFFCQEFGLWTGEELPSFLSFGPEVRFVALHFTELGGDHLDRLLQFQEEAPAESAQEAFWAQMHEVMLGSLRLLKETNRTVFFINCATLFPGGALSAAALRQTLRKLKFLDGAAPGVELLFYCARLSEVPMDATGFERRAGESWREAHAVAQSFAECAREIRTQNSECAGGAAVTIPDLPLLHWQHEDLAPALAEVAPEEVQELRAEERAAGPLLAWLHNFFAAVLPALCPNLRLVAVAPVRNYRGASAGERVLCAASVARNVAMLLRRAERGRGQAAVATVAEEVLRCARRMRHFEGETLHGCWVTPGDLARHLEECEAEQLPVALPEVSVAALWGKAAELLLGLGLCTELAGGSLPKVVLELVGPGTTCRLWAEPPAEAPAEADPSQPLFITRGSKRAAGDSRSSGAAALCAAWDAELFELGTSAAALQTLAAESFGFRSPEALARLGAIRARLRQSLRRWLGAREVGPLLRCAADLWQAERLAEADESEREAKRPCLSWPEVPVPQLAAELRAKAGGGDSSGESRVRVEEGPAVSSAQNSWPCVRVHLTG</sequence>
<comment type="caution">
    <text evidence="2">The sequence shown here is derived from an EMBL/GenBank/DDBJ whole genome shotgun (WGS) entry which is preliminary data.</text>
</comment>
<gene>
    <name evidence="2" type="ORF">EVOR1521_LOCUS29529</name>
</gene>
<proteinExistence type="predicted"/>
<reference evidence="2" key="1">
    <citation type="submission" date="2023-08" db="EMBL/GenBank/DDBJ databases">
        <authorList>
            <person name="Chen Y."/>
            <person name="Shah S."/>
            <person name="Dougan E. K."/>
            <person name="Thang M."/>
            <person name="Chan C."/>
        </authorList>
    </citation>
    <scope>NUCLEOTIDE SEQUENCE</scope>
</reference>